<reference evidence="1" key="1">
    <citation type="submission" date="2016-07" db="EMBL/GenBank/DDBJ databases">
        <title>De novo transcriptome assembly of four accessions of the metal hyperaccumulator plant Noccaea caerulescens.</title>
        <authorList>
            <person name="Blande D."/>
            <person name="Halimaa P."/>
            <person name="Tervahauta A.I."/>
            <person name="Aarts M.G."/>
            <person name="Karenlampi S.O."/>
        </authorList>
    </citation>
    <scope>NUCLEOTIDE SEQUENCE</scope>
</reference>
<accession>A0A1J3G486</accession>
<gene>
    <name evidence="1" type="ORF">LC_TR2263_c0_g1_i1_g.7264</name>
</gene>
<sequence length="94" mass="10366">MVRSLRGKALFLSPQGRCVAVSAGGTGSKGFIKDNSVYFTDGNDAGLGSGSVNLSIFEWESKQIKKLYQPRSWNCQMFWVTPTDVLQQRMIDAS</sequence>
<proteinExistence type="predicted"/>
<protein>
    <submittedName>
        <fullName evidence="1">Putative F-box protein</fullName>
    </submittedName>
</protein>
<organism evidence="1">
    <name type="scientific">Noccaea caerulescens</name>
    <name type="common">Alpine penny-cress</name>
    <name type="synonym">Thlaspi caerulescens</name>
    <dbReference type="NCBI Taxonomy" id="107243"/>
    <lineage>
        <taxon>Eukaryota</taxon>
        <taxon>Viridiplantae</taxon>
        <taxon>Streptophyta</taxon>
        <taxon>Embryophyta</taxon>
        <taxon>Tracheophyta</taxon>
        <taxon>Spermatophyta</taxon>
        <taxon>Magnoliopsida</taxon>
        <taxon>eudicotyledons</taxon>
        <taxon>Gunneridae</taxon>
        <taxon>Pentapetalae</taxon>
        <taxon>rosids</taxon>
        <taxon>malvids</taxon>
        <taxon>Brassicales</taxon>
        <taxon>Brassicaceae</taxon>
        <taxon>Coluteocarpeae</taxon>
        <taxon>Noccaea</taxon>
    </lineage>
</organism>
<dbReference type="AlphaFoldDB" id="A0A1J3G486"/>
<dbReference type="EMBL" id="GEVK01001929">
    <property type="protein sequence ID" value="JAU50903.1"/>
    <property type="molecule type" value="Transcribed_RNA"/>
</dbReference>
<evidence type="ECO:0000313" key="1">
    <source>
        <dbReference type="EMBL" id="JAU50903.1"/>
    </source>
</evidence>
<name>A0A1J3G486_NOCCA</name>